<evidence type="ECO:0000313" key="2">
    <source>
        <dbReference type="Proteomes" id="UP000036367"/>
    </source>
</evidence>
<dbReference type="Proteomes" id="UP000036367">
    <property type="component" value="Unassembled WGS sequence"/>
</dbReference>
<keyword evidence="2" id="KW-1185">Reference proteome</keyword>
<protein>
    <submittedName>
        <fullName evidence="1">Uncharacterized protein</fullName>
    </submittedName>
</protein>
<comment type="caution">
    <text evidence="1">The sequence shown here is derived from an EMBL/GenBank/DDBJ whole genome shotgun (WGS) entry which is preliminary data.</text>
</comment>
<accession>A0A0J1BL59</accession>
<dbReference type="AlphaFoldDB" id="A0A0J1BL59"/>
<sequence length="51" mass="5859">MSADRTTAERWQLSASGFQPEVSGVTPSLNKPRSGHWWRTMRWASIEKVKL</sequence>
<dbReference type="EMBL" id="LECT01000007">
    <property type="protein sequence ID" value="KLU07242.1"/>
    <property type="molecule type" value="Genomic_DNA"/>
</dbReference>
<evidence type="ECO:0000313" key="1">
    <source>
        <dbReference type="EMBL" id="KLU07242.1"/>
    </source>
</evidence>
<name>A0A0J1BL59_RHOIS</name>
<proteinExistence type="predicted"/>
<organism evidence="1 2">
    <name type="scientific">Rhodopirellula islandica</name>
    <dbReference type="NCBI Taxonomy" id="595434"/>
    <lineage>
        <taxon>Bacteria</taxon>
        <taxon>Pseudomonadati</taxon>
        <taxon>Planctomycetota</taxon>
        <taxon>Planctomycetia</taxon>
        <taxon>Pirellulales</taxon>
        <taxon>Pirellulaceae</taxon>
        <taxon>Rhodopirellula</taxon>
    </lineage>
</organism>
<gene>
    <name evidence="1" type="ORF">RISK_001043</name>
</gene>
<reference evidence="1" key="1">
    <citation type="submission" date="2015-05" db="EMBL/GenBank/DDBJ databases">
        <title>Permanent draft genome of Rhodopirellula islandicus K833.</title>
        <authorList>
            <person name="Kizina J."/>
            <person name="Richter M."/>
            <person name="Glockner F.O."/>
            <person name="Harder J."/>
        </authorList>
    </citation>
    <scope>NUCLEOTIDE SEQUENCE [LARGE SCALE GENOMIC DNA]</scope>
    <source>
        <strain evidence="1">K833</strain>
    </source>
</reference>